<reference evidence="5 6" key="1">
    <citation type="journal article" date="2019" name="Int. J. Syst. Evol. Microbiol.">
        <title>The Global Catalogue of Microorganisms (GCM) 10K type strain sequencing project: providing services to taxonomists for standard genome sequencing and annotation.</title>
        <authorList>
            <consortium name="The Broad Institute Genomics Platform"/>
            <consortium name="The Broad Institute Genome Sequencing Center for Infectious Disease"/>
            <person name="Wu L."/>
            <person name="Ma J."/>
        </authorList>
    </citation>
    <scope>NUCLEOTIDE SEQUENCE [LARGE SCALE GENOMIC DNA]</scope>
    <source>
        <strain evidence="5 6">JCM 13008</strain>
    </source>
</reference>
<sequence length="270" mass="28406">MAAHGMLRHMETREYADAGLKVTLDGAVATLLLNRPEARNAQHPALWAAMAEAIDSFGEEIRVVVVRGSGGTFSAGLDLALLDPSRAGEADSMVALAARGPEAIIDQIDVYQQPFVKLADPRFISIAVVDGFAIGAGFQLALCCDLRLVADDARLCMKEPALGLVPDLVGTKPLVEAVGYARALEICATARWVSGEEAGRIGLAQVVAPATELDAELATLIGGLTQHPAAAVRATTELLHDASARTLDEQRLAERTAQAARFGELAAAFQ</sequence>
<dbReference type="InterPro" id="IPR014748">
    <property type="entry name" value="Enoyl-CoA_hydra_C"/>
</dbReference>
<dbReference type="InterPro" id="IPR018376">
    <property type="entry name" value="Enoyl-CoA_hyd/isom_CS"/>
</dbReference>
<dbReference type="EMBL" id="BAAALG010000014">
    <property type="protein sequence ID" value="GAA1112980.1"/>
    <property type="molecule type" value="Genomic_DNA"/>
</dbReference>
<evidence type="ECO:0000313" key="5">
    <source>
        <dbReference type="EMBL" id="GAA1112980.1"/>
    </source>
</evidence>
<dbReference type="CDD" id="cd06558">
    <property type="entry name" value="crotonase-like"/>
    <property type="match status" value="1"/>
</dbReference>
<evidence type="ECO:0000313" key="6">
    <source>
        <dbReference type="Proteomes" id="UP001501581"/>
    </source>
</evidence>
<dbReference type="Proteomes" id="UP001501581">
    <property type="component" value="Unassembled WGS sequence"/>
</dbReference>
<keyword evidence="3" id="KW-0456">Lyase</keyword>
<dbReference type="PROSITE" id="PS00166">
    <property type="entry name" value="ENOYL_COA_HYDRATASE"/>
    <property type="match status" value="1"/>
</dbReference>
<keyword evidence="6" id="KW-1185">Reference proteome</keyword>
<evidence type="ECO:0000256" key="4">
    <source>
        <dbReference type="RuleBase" id="RU003707"/>
    </source>
</evidence>
<name>A0ABN1U1S1_9ACTN</name>
<evidence type="ECO:0000256" key="3">
    <source>
        <dbReference type="ARBA" id="ARBA00023239"/>
    </source>
</evidence>
<accession>A0ABN1U1S1</accession>
<dbReference type="Pfam" id="PF00378">
    <property type="entry name" value="ECH_1"/>
    <property type="match status" value="1"/>
</dbReference>
<organism evidence="5 6">
    <name type="scientific">Nocardioides dubius</name>
    <dbReference type="NCBI Taxonomy" id="317019"/>
    <lineage>
        <taxon>Bacteria</taxon>
        <taxon>Bacillati</taxon>
        <taxon>Actinomycetota</taxon>
        <taxon>Actinomycetes</taxon>
        <taxon>Propionibacteriales</taxon>
        <taxon>Nocardioidaceae</taxon>
        <taxon>Nocardioides</taxon>
    </lineage>
</organism>
<evidence type="ECO:0000256" key="2">
    <source>
        <dbReference type="ARBA" id="ARBA00023098"/>
    </source>
</evidence>
<comment type="caution">
    <text evidence="5">The sequence shown here is derived from an EMBL/GenBank/DDBJ whole genome shotgun (WGS) entry which is preliminary data.</text>
</comment>
<dbReference type="Gene3D" id="3.90.226.10">
    <property type="entry name" value="2-enoyl-CoA Hydratase, Chain A, domain 1"/>
    <property type="match status" value="1"/>
</dbReference>
<protein>
    <submittedName>
        <fullName evidence="5">Enoyl-CoA hydratase/isomerase family protein</fullName>
    </submittedName>
</protein>
<dbReference type="InterPro" id="IPR001753">
    <property type="entry name" value="Enoyl-CoA_hydra/iso"/>
</dbReference>
<gene>
    <name evidence="5" type="ORF">GCM10009668_38530</name>
</gene>
<dbReference type="PANTHER" id="PTHR11941">
    <property type="entry name" value="ENOYL-COA HYDRATASE-RELATED"/>
    <property type="match status" value="1"/>
</dbReference>
<proteinExistence type="inferred from homology"/>
<evidence type="ECO:0000256" key="1">
    <source>
        <dbReference type="ARBA" id="ARBA00005254"/>
    </source>
</evidence>
<dbReference type="SUPFAM" id="SSF52096">
    <property type="entry name" value="ClpP/crotonase"/>
    <property type="match status" value="1"/>
</dbReference>
<dbReference type="PANTHER" id="PTHR11941:SF169">
    <property type="entry name" value="(7AS)-7A-METHYL-1,5-DIOXO-2,3,5,6,7,7A-HEXAHYDRO-1H-INDENE-CARBOXYL-COA HYDROLASE"/>
    <property type="match status" value="1"/>
</dbReference>
<dbReference type="InterPro" id="IPR029045">
    <property type="entry name" value="ClpP/crotonase-like_dom_sf"/>
</dbReference>
<dbReference type="Gene3D" id="1.10.12.10">
    <property type="entry name" value="Lyase 2-enoyl-coa Hydratase, Chain A, domain 2"/>
    <property type="match status" value="1"/>
</dbReference>
<keyword evidence="2" id="KW-0443">Lipid metabolism</keyword>
<comment type="similarity">
    <text evidence="1 4">Belongs to the enoyl-CoA hydratase/isomerase family.</text>
</comment>